<dbReference type="STRING" id="1461322.OJ16_04225"/>
<dbReference type="EMBL" id="JTKH01000006">
    <property type="protein sequence ID" value="KII80527.1"/>
    <property type="molecule type" value="Genomic_DNA"/>
</dbReference>
<name>A0A0C2P265_9VIBR</name>
<evidence type="ECO:0000313" key="1">
    <source>
        <dbReference type="EMBL" id="KII80527.1"/>
    </source>
</evidence>
<comment type="caution">
    <text evidence="1">The sequence shown here is derived from an EMBL/GenBank/DDBJ whole genome shotgun (WGS) entry which is preliminary data.</text>
</comment>
<proteinExistence type="predicted"/>
<dbReference type="RefSeq" id="WP_040987757.1">
    <property type="nucleotide sequence ID" value="NZ_JTKH01000006.1"/>
</dbReference>
<protein>
    <submittedName>
        <fullName evidence="1">Uncharacterized protein</fullName>
    </submittedName>
</protein>
<keyword evidence="2" id="KW-1185">Reference proteome</keyword>
<reference evidence="1 2" key="1">
    <citation type="submission" date="2014-11" db="EMBL/GenBank/DDBJ databases">
        <title>Draft Genome Sequence of Vibrio piscirenalis strains CECT 8603T and CECT 8604, two marine Gammaproteobacterium isolated from cultured gilthead sea bream (Sparus aurata).</title>
        <authorList>
            <person name="Arahal D.R."/>
            <person name="Rodrigo-Torres L."/>
            <person name="Lucena T."/>
            <person name="Pujalte M.J."/>
        </authorList>
    </citation>
    <scope>NUCLEOTIDE SEQUENCE [LARGE SCALE GENOMIC DNA]</scope>
    <source>
        <strain evidence="1 2">DCR 1-4-2</strain>
    </source>
</reference>
<gene>
    <name evidence="1" type="ORF">OJ16_04225</name>
</gene>
<dbReference type="Proteomes" id="UP000031672">
    <property type="component" value="Unassembled WGS sequence"/>
</dbReference>
<organism evidence="1 2">
    <name type="scientific">Vibrio renipiscarius</name>
    <dbReference type="NCBI Taxonomy" id="1461322"/>
    <lineage>
        <taxon>Bacteria</taxon>
        <taxon>Pseudomonadati</taxon>
        <taxon>Pseudomonadota</taxon>
        <taxon>Gammaproteobacteria</taxon>
        <taxon>Vibrionales</taxon>
        <taxon>Vibrionaceae</taxon>
        <taxon>Vibrio</taxon>
    </lineage>
</organism>
<dbReference type="AlphaFoldDB" id="A0A0C2P265"/>
<evidence type="ECO:0000313" key="2">
    <source>
        <dbReference type="Proteomes" id="UP000031672"/>
    </source>
</evidence>
<sequence length="355" mass="40051">MPTSYEHQINKLLDRFNFHFTKSQVKQVIDTVARSKDDFKRDVLNAVGTSTDLQNKLNELGLLALQLDTRQVELFNVTEQADKIALNSLFATLPLTTEQSIIDAFPFPVENVSLLNSLQTSRVYPVLRDSVSFGGETYKRIVASVITDREIEEPVPASHLSASGIQLQNADTTFMMKRRVRTQLFHVIYWSENQSRLILSVDRASMSRTACQTQLFIMRQFLMANNVDHGDPINVFHAIGPMYDAADGYITKVGHVTTDSNPVRIPLKGSQKCLKQDSYHNTGETAGYVHAKFAVTKKWEFPVANTTRKIDIEVGLMGHPKMLDTSQPLTDFSVNKSSRLDDFNFAIEKVLLHLP</sequence>
<accession>A0A0C2P265</accession>